<dbReference type="GO" id="GO:0003677">
    <property type="term" value="F:DNA binding"/>
    <property type="evidence" value="ECO:0007669"/>
    <property type="project" value="UniProtKB-KW"/>
</dbReference>
<dbReference type="Pfam" id="PF01751">
    <property type="entry name" value="Toprim"/>
    <property type="match status" value="1"/>
</dbReference>
<dbReference type="SMART" id="SM00493">
    <property type="entry name" value="TOPRIM"/>
    <property type="match status" value="1"/>
</dbReference>
<keyword evidence="6 7" id="KW-0413">Isomerase</keyword>
<dbReference type="EC" id="5.6.2.1" evidence="3 7"/>
<dbReference type="Gene3D" id="1.10.460.10">
    <property type="entry name" value="Topoisomerase I, domain 2"/>
    <property type="match status" value="1"/>
</dbReference>
<dbReference type="Gene3D" id="2.70.20.10">
    <property type="entry name" value="Topoisomerase I, domain 3"/>
    <property type="match status" value="1"/>
</dbReference>
<evidence type="ECO:0000313" key="11">
    <source>
        <dbReference type="Proteomes" id="UP000244803"/>
    </source>
</evidence>
<accession>A0A976M586</accession>
<evidence type="ECO:0000313" key="10">
    <source>
        <dbReference type="EMBL" id="UKJ88676.2"/>
    </source>
</evidence>
<protein>
    <recommendedName>
        <fullName evidence="3 7">DNA topoisomerase</fullName>
        <ecNumber evidence="3 7">5.6.2.1</ecNumber>
    </recommendedName>
</protein>
<feature type="domain" description="Topo IA-type catalytic" evidence="9">
    <location>
        <begin position="165"/>
        <end position="599"/>
    </location>
</feature>
<evidence type="ECO:0000256" key="1">
    <source>
        <dbReference type="ARBA" id="ARBA00000213"/>
    </source>
</evidence>
<dbReference type="Pfam" id="PF01131">
    <property type="entry name" value="Topoisom_bac"/>
    <property type="match status" value="1"/>
</dbReference>
<dbReference type="Gene3D" id="1.10.290.10">
    <property type="entry name" value="Topoisomerase I, domain 4"/>
    <property type="match status" value="1"/>
</dbReference>
<dbReference type="AlphaFoldDB" id="A0A976M586"/>
<evidence type="ECO:0000256" key="3">
    <source>
        <dbReference type="ARBA" id="ARBA00012891"/>
    </source>
</evidence>
<dbReference type="GO" id="GO:0006281">
    <property type="term" value="P:DNA repair"/>
    <property type="evidence" value="ECO:0007669"/>
    <property type="project" value="TreeGrafter"/>
</dbReference>
<evidence type="ECO:0000256" key="4">
    <source>
        <dbReference type="ARBA" id="ARBA00023029"/>
    </source>
</evidence>
<organism evidence="10 11">
    <name type="scientific">Theileria orientalis</name>
    <dbReference type="NCBI Taxonomy" id="68886"/>
    <lineage>
        <taxon>Eukaryota</taxon>
        <taxon>Sar</taxon>
        <taxon>Alveolata</taxon>
        <taxon>Apicomplexa</taxon>
        <taxon>Aconoidasida</taxon>
        <taxon>Piroplasmida</taxon>
        <taxon>Theileriidae</taxon>
        <taxon>Theileria</taxon>
    </lineage>
</organism>
<evidence type="ECO:0000259" key="9">
    <source>
        <dbReference type="PROSITE" id="PS52039"/>
    </source>
</evidence>
<dbReference type="Gene3D" id="3.40.50.140">
    <property type="match status" value="1"/>
</dbReference>
<evidence type="ECO:0000259" key="8">
    <source>
        <dbReference type="PROSITE" id="PS50880"/>
    </source>
</evidence>
<feature type="domain" description="Toprim" evidence="8">
    <location>
        <begin position="3"/>
        <end position="147"/>
    </location>
</feature>
<dbReference type="PROSITE" id="PS50880">
    <property type="entry name" value="TOPRIM"/>
    <property type="match status" value="1"/>
</dbReference>
<dbReference type="SUPFAM" id="SSF56712">
    <property type="entry name" value="Prokaryotic type I DNA topoisomerase"/>
    <property type="match status" value="1"/>
</dbReference>
<dbReference type="SMART" id="SM00436">
    <property type="entry name" value="TOP1Bc"/>
    <property type="match status" value="1"/>
</dbReference>
<dbReference type="CDD" id="cd03362">
    <property type="entry name" value="TOPRIM_TopoIA_TopoIII"/>
    <property type="match status" value="1"/>
</dbReference>
<evidence type="ECO:0000256" key="7">
    <source>
        <dbReference type="RuleBase" id="RU362092"/>
    </source>
</evidence>
<dbReference type="InterPro" id="IPR013497">
    <property type="entry name" value="Topo_IA_cen"/>
</dbReference>
<dbReference type="InterPro" id="IPR003601">
    <property type="entry name" value="Topo_IA_2"/>
</dbReference>
<reference evidence="10" key="1">
    <citation type="submission" date="2022-07" db="EMBL/GenBank/DDBJ databases">
        <title>Evaluation of T. orientalis genome assembly methods using nanopore sequencing and analysis of variation between genomes.</title>
        <authorList>
            <person name="Yam J."/>
            <person name="Micallef M.L."/>
            <person name="Liu M."/>
            <person name="Djordjevic S.P."/>
            <person name="Bogema D.R."/>
            <person name="Jenkins C."/>
        </authorList>
    </citation>
    <scope>NUCLEOTIDE SEQUENCE</scope>
    <source>
        <strain evidence="10">Fish Creek</strain>
    </source>
</reference>
<comment type="catalytic activity">
    <reaction evidence="1 7">
        <text>ATP-independent breakage of single-stranded DNA, followed by passage and rejoining.</text>
        <dbReference type="EC" id="5.6.2.1"/>
    </reaction>
</comment>
<dbReference type="InterPro" id="IPR000380">
    <property type="entry name" value="Topo_IA"/>
</dbReference>
<dbReference type="OrthoDB" id="430051at2759"/>
<dbReference type="InterPro" id="IPR034144">
    <property type="entry name" value="TOPRIM_TopoIII"/>
</dbReference>
<dbReference type="PANTHER" id="PTHR11390:SF21">
    <property type="entry name" value="DNA TOPOISOMERASE 3-ALPHA"/>
    <property type="match status" value="1"/>
</dbReference>
<evidence type="ECO:0000256" key="6">
    <source>
        <dbReference type="ARBA" id="ARBA00023235"/>
    </source>
</evidence>
<dbReference type="GO" id="GO:0003917">
    <property type="term" value="F:DNA topoisomerase type I (single strand cut, ATP-independent) activity"/>
    <property type="evidence" value="ECO:0007669"/>
    <property type="project" value="UniProtKB-EC"/>
</dbReference>
<proteinExistence type="inferred from homology"/>
<dbReference type="CDD" id="cd00186">
    <property type="entry name" value="TOP1Ac"/>
    <property type="match status" value="1"/>
</dbReference>
<dbReference type="PROSITE" id="PS52039">
    <property type="entry name" value="TOPO_IA_2"/>
    <property type="match status" value="1"/>
</dbReference>
<dbReference type="FunFam" id="1.10.290.10:FF:000001">
    <property type="entry name" value="DNA topoisomerase"/>
    <property type="match status" value="1"/>
</dbReference>
<comment type="similarity">
    <text evidence="2 7">Belongs to the type IA topoisomerase family.</text>
</comment>
<dbReference type="PANTHER" id="PTHR11390">
    <property type="entry name" value="PROKARYOTIC DNA TOPOISOMERASE"/>
    <property type="match status" value="1"/>
</dbReference>
<dbReference type="Proteomes" id="UP000244803">
    <property type="component" value="Chromosome 3"/>
</dbReference>
<comment type="function">
    <text evidence="7">Introduces a single-strand break via transesterification at a target site in duplex DNA. Releases the supercoiling and torsional tension of DNA introduced during the DNA replication and transcription by transiently cleaving and rejoining one strand of the DNA duplex. The scissile phosphodiester is attacked by the catalytic tyrosine of the enzyme, resulting in the formation of a DNA-(5'-phosphotyrosyl)-enzyme intermediate and the expulsion of a 3'-OH DNA strand.</text>
</comment>
<sequence length="630" mass="72847">MLSVFNVAEKPSVAKNITEILSNGRKNREFSHSRMNPVFSFQHYIENRMCKMYFTSVRGHLMGLDFGPEYHNWNRTSIEELFTAPTTLSVNSDSKEIERNILHYARFCDIIILWLDCDREGEAIAFEVLEVFKSVKNNCIIKRAIFSAVTKSDIEHALNNLSEPNRNLANAVQTRQEIDLRIGSSITRFLTLKYKNSIRTQAKILSYGTCQLPTLGFVVDRYLEIENFQREPYWTINVNLTHESVPVTFSWARNKLFDEYNRVIITMCRLAVLALYETCLENPMGVIIKIIKKQVKKYPPVPLDTIEMNKDVSKFLRISSHKCMQLAEALYNKGYISYPRTETNCFPSSINLKTIIRMLSTVQEFSGYANTLLAGGFREPIRGRKNDQAHPPIHPVKSLNRYEAESEEHWKLYEYIARRFLACCSKASIGDESIVILDVSGELFDLKGLVIHERNWLDIYTYSTWEGKVIPNFYENQEIMPDSILIKDGRTTPPSLLSEANLIDLMNKNGIGTDATMHEHIQKIQDRHYCVKDKNLRFIPTNLGKAIYHGFKEYNYNNIDLTKPILRAKMEKDMSDISVGIKDKNQVIVKYSNLMKSIFQMINNHSSKFDHFISTLSRNLPDEAPLPNVY</sequence>
<dbReference type="GO" id="GO:0031422">
    <property type="term" value="C:RecQ family helicase-topoisomerase III complex"/>
    <property type="evidence" value="ECO:0007669"/>
    <property type="project" value="TreeGrafter"/>
</dbReference>
<evidence type="ECO:0000256" key="5">
    <source>
        <dbReference type="ARBA" id="ARBA00023125"/>
    </source>
</evidence>
<dbReference type="SMART" id="SM00437">
    <property type="entry name" value="TOP1Ac"/>
    <property type="match status" value="1"/>
</dbReference>
<dbReference type="EMBL" id="CP056066">
    <property type="protein sequence ID" value="UKJ88676.2"/>
    <property type="molecule type" value="Genomic_DNA"/>
</dbReference>
<dbReference type="InterPro" id="IPR006171">
    <property type="entry name" value="TOPRIM_dom"/>
</dbReference>
<dbReference type="InterPro" id="IPR023405">
    <property type="entry name" value="Topo_IA_core_domain"/>
</dbReference>
<gene>
    <name evidence="10" type="ORF">MACJ_001920</name>
</gene>
<dbReference type="PRINTS" id="PR00417">
    <property type="entry name" value="PRTPISMRASEI"/>
</dbReference>
<dbReference type="InterPro" id="IPR013826">
    <property type="entry name" value="Topo_IA_cen_sub3"/>
</dbReference>
<dbReference type="GO" id="GO:0005634">
    <property type="term" value="C:nucleus"/>
    <property type="evidence" value="ECO:0007669"/>
    <property type="project" value="TreeGrafter"/>
</dbReference>
<dbReference type="InterPro" id="IPR013824">
    <property type="entry name" value="Topo_IA_cen_sub1"/>
</dbReference>
<dbReference type="FunFam" id="3.40.50.140:FF:000003">
    <property type="entry name" value="DNA topoisomerase"/>
    <property type="match status" value="1"/>
</dbReference>
<dbReference type="GO" id="GO:0006265">
    <property type="term" value="P:DNA topological change"/>
    <property type="evidence" value="ECO:0007669"/>
    <property type="project" value="InterPro"/>
</dbReference>
<keyword evidence="5 7" id="KW-0238">DNA-binding</keyword>
<keyword evidence="4 7" id="KW-0799">Topoisomerase</keyword>
<dbReference type="InterPro" id="IPR013825">
    <property type="entry name" value="Topo_IA_cen_sub2"/>
</dbReference>
<evidence type="ECO:0000256" key="2">
    <source>
        <dbReference type="ARBA" id="ARBA00009446"/>
    </source>
</evidence>
<name>A0A976M586_THEOR</name>
<dbReference type="InterPro" id="IPR003602">
    <property type="entry name" value="Topo_IA_DNA-bd_dom"/>
</dbReference>
<dbReference type="GO" id="GO:0006310">
    <property type="term" value="P:DNA recombination"/>
    <property type="evidence" value="ECO:0007669"/>
    <property type="project" value="TreeGrafter"/>
</dbReference>